<dbReference type="PhylomeDB" id="A0A0G4FV26"/>
<protein>
    <submittedName>
        <fullName evidence="1">Uncharacterized protein</fullName>
    </submittedName>
</protein>
<dbReference type="Proteomes" id="UP000041254">
    <property type="component" value="Unassembled WGS sequence"/>
</dbReference>
<sequence length="401" mass="44837">MVLARVETSEATAARRRPLLAPYRRRKVCQKFASSPREGVPFADLPAEVTPAIAACLSSYADLCAFRRIDKSRHGALMPTVLLPILQRLLPIVMASLGLGVLVEVPIPQLTQGVAVTVALTRALIEELSRRLFMLERGGSWARWKPVLEMLYLLRGKRPLVLGDDTFGVFGSRAAFMSEREAVRQWKILIWGITVTQRGQQRALMDGDKILSYSFCYQLSALLTSASPLFRHDAFDAADSPTELDGTCPNCITMVAFVVFRWLARSNHIDCIESWYAMHLRFFPPSPGWRQRRALASAASRRRRVGRLLAVSPSDAAQWGAGAAVFDEKREDGRHYRLVVFGSEAMGEGHMAVIEMHRGRDWWDCSVSIYTTESAPRHCTHTAVMRVLGDQLGARLLRRGG</sequence>
<dbReference type="VEuPathDB" id="CryptoDB:Vbra_9471"/>
<gene>
    <name evidence="1" type="ORF">Vbra_9471</name>
</gene>
<dbReference type="EMBL" id="CDMY01000509">
    <property type="protein sequence ID" value="CEM18822.1"/>
    <property type="molecule type" value="Genomic_DNA"/>
</dbReference>
<evidence type="ECO:0000313" key="1">
    <source>
        <dbReference type="EMBL" id="CEM18822.1"/>
    </source>
</evidence>
<accession>A0A0G4FV26</accession>
<name>A0A0G4FV26_VITBC</name>
<organism evidence="1 2">
    <name type="scientific">Vitrella brassicaformis (strain CCMP3155)</name>
    <dbReference type="NCBI Taxonomy" id="1169540"/>
    <lineage>
        <taxon>Eukaryota</taxon>
        <taxon>Sar</taxon>
        <taxon>Alveolata</taxon>
        <taxon>Colpodellida</taxon>
        <taxon>Vitrellaceae</taxon>
        <taxon>Vitrella</taxon>
    </lineage>
</organism>
<dbReference type="InParanoid" id="A0A0G4FV26"/>
<proteinExistence type="predicted"/>
<keyword evidence="2" id="KW-1185">Reference proteome</keyword>
<dbReference type="AlphaFoldDB" id="A0A0G4FV26"/>
<evidence type="ECO:0000313" key="2">
    <source>
        <dbReference type="Proteomes" id="UP000041254"/>
    </source>
</evidence>
<reference evidence="1 2" key="1">
    <citation type="submission" date="2014-11" db="EMBL/GenBank/DDBJ databases">
        <authorList>
            <person name="Zhu J."/>
            <person name="Qi W."/>
            <person name="Song R."/>
        </authorList>
    </citation>
    <scope>NUCLEOTIDE SEQUENCE [LARGE SCALE GENOMIC DNA]</scope>
</reference>